<organism evidence="1">
    <name type="scientific">bioreactor metagenome</name>
    <dbReference type="NCBI Taxonomy" id="1076179"/>
    <lineage>
        <taxon>unclassified sequences</taxon>
        <taxon>metagenomes</taxon>
        <taxon>ecological metagenomes</taxon>
    </lineage>
</organism>
<proteinExistence type="predicted"/>
<protein>
    <submittedName>
        <fullName evidence="1">Uncharacterized protein</fullName>
    </submittedName>
</protein>
<dbReference type="AlphaFoldDB" id="A0A645EV02"/>
<dbReference type="EMBL" id="VSSQ01050934">
    <property type="protein sequence ID" value="MPN05029.1"/>
    <property type="molecule type" value="Genomic_DNA"/>
</dbReference>
<sequence>MQTYTCLVVPLTIAFTRFTLGFQGRLERRWEWETWIPKATPLSQNSHLAIRLYLLAGWNHAVKNGMYDFKASGYMIPDTEKKCKGYFQKPLVFLSKGELRCCQLGKRLLYCVLYHFMSAVQMKNNGNCVLNCPARIK</sequence>
<accession>A0A645EV02</accession>
<comment type="caution">
    <text evidence="1">The sequence shown here is derived from an EMBL/GenBank/DDBJ whole genome shotgun (WGS) entry which is preliminary data.</text>
</comment>
<evidence type="ECO:0000313" key="1">
    <source>
        <dbReference type="EMBL" id="MPN05029.1"/>
    </source>
</evidence>
<gene>
    <name evidence="1" type="ORF">SDC9_152278</name>
</gene>
<reference evidence="1" key="1">
    <citation type="submission" date="2019-08" db="EMBL/GenBank/DDBJ databases">
        <authorList>
            <person name="Kucharzyk K."/>
            <person name="Murdoch R.W."/>
            <person name="Higgins S."/>
            <person name="Loffler F."/>
        </authorList>
    </citation>
    <scope>NUCLEOTIDE SEQUENCE</scope>
</reference>
<name>A0A645EV02_9ZZZZ</name>